<dbReference type="InterPro" id="IPR029058">
    <property type="entry name" value="AB_hydrolase_fold"/>
</dbReference>
<evidence type="ECO:0000313" key="3">
    <source>
        <dbReference type="EMBL" id="PWE30769.1"/>
    </source>
</evidence>
<dbReference type="InterPro" id="IPR050300">
    <property type="entry name" value="GDXG_lipolytic_enzyme"/>
</dbReference>
<protein>
    <submittedName>
        <fullName evidence="3">Alpha/beta hydrolase</fullName>
    </submittedName>
</protein>
<dbReference type="OrthoDB" id="9771666at2"/>
<evidence type="ECO:0000259" key="2">
    <source>
        <dbReference type="Pfam" id="PF20434"/>
    </source>
</evidence>
<dbReference type="Gene3D" id="3.40.50.1820">
    <property type="entry name" value="alpha/beta hydrolase"/>
    <property type="match status" value="1"/>
</dbReference>
<reference evidence="3 4" key="1">
    <citation type="submission" date="2018-05" db="EMBL/GenBank/DDBJ databases">
        <title>Pararhodobacter marina sp. nov., isolated from deep-sea water of the Indian Ocean.</title>
        <authorList>
            <person name="Lai Q.Sr."/>
            <person name="Liu X."/>
            <person name="Shao Z."/>
        </authorList>
    </citation>
    <scope>NUCLEOTIDE SEQUENCE [LARGE SCALE GENOMIC DNA]</scope>
    <source>
        <strain evidence="3 4">CIC4N-9</strain>
    </source>
</reference>
<dbReference type="Pfam" id="PF20434">
    <property type="entry name" value="BD-FAE"/>
    <property type="match status" value="1"/>
</dbReference>
<accession>A0A2U2CG21</accession>
<dbReference type="Proteomes" id="UP000244940">
    <property type="component" value="Unassembled WGS sequence"/>
</dbReference>
<feature type="domain" description="BD-FAE-like" evidence="2">
    <location>
        <begin position="69"/>
        <end position="189"/>
    </location>
</feature>
<proteinExistence type="predicted"/>
<dbReference type="RefSeq" id="WP_109531847.1">
    <property type="nucleotide sequence ID" value="NZ_QEYD01000002.1"/>
</dbReference>
<dbReference type="EMBL" id="QEYD01000002">
    <property type="protein sequence ID" value="PWE30769.1"/>
    <property type="molecule type" value="Genomic_DNA"/>
</dbReference>
<sequence>MNPPPAPELDPQLDRDYDARGSVASFEDEYAALVALSEAARRDIPVLRDLVFDPASGMALDLYGAAPGRPVMLWIHGGYWRAGNKADNGFAAPGLAAHGVAVAVMDYSLSPDAPLAEIVRQVRQAVIWLAQNGAAQGLDTRRIHVGGSSAGGHLAAMTLPTGWQTEAGLEAGRLGAVLALSGLYDLEPLLRTKVNGWLGLTAEDARELSPIHHLPAASGAPIVLSVGGQETGAFRDQTARFEAALAAAGHDVRPVAMPGHNHFDITGTLADPDGALTRAMVAAIREIKP</sequence>
<keyword evidence="4" id="KW-1185">Reference proteome</keyword>
<evidence type="ECO:0000313" key="4">
    <source>
        <dbReference type="Proteomes" id="UP000244940"/>
    </source>
</evidence>
<organism evidence="3 4">
    <name type="scientific">Pararhodobacter marinus</name>
    <dbReference type="NCBI Taxonomy" id="2184063"/>
    <lineage>
        <taxon>Bacteria</taxon>
        <taxon>Pseudomonadati</taxon>
        <taxon>Pseudomonadota</taxon>
        <taxon>Alphaproteobacteria</taxon>
        <taxon>Rhodobacterales</taxon>
        <taxon>Paracoccaceae</taxon>
        <taxon>Pararhodobacter</taxon>
    </lineage>
</organism>
<dbReference type="GeneID" id="94363877"/>
<dbReference type="GO" id="GO:0016787">
    <property type="term" value="F:hydrolase activity"/>
    <property type="evidence" value="ECO:0007669"/>
    <property type="project" value="UniProtKB-KW"/>
</dbReference>
<comment type="caution">
    <text evidence="3">The sequence shown here is derived from an EMBL/GenBank/DDBJ whole genome shotgun (WGS) entry which is preliminary data.</text>
</comment>
<dbReference type="SUPFAM" id="SSF53474">
    <property type="entry name" value="alpha/beta-Hydrolases"/>
    <property type="match status" value="1"/>
</dbReference>
<dbReference type="InterPro" id="IPR049492">
    <property type="entry name" value="BD-FAE-like_dom"/>
</dbReference>
<dbReference type="PANTHER" id="PTHR48081">
    <property type="entry name" value="AB HYDROLASE SUPERFAMILY PROTEIN C4A8.06C"/>
    <property type="match status" value="1"/>
</dbReference>
<evidence type="ECO:0000256" key="1">
    <source>
        <dbReference type="ARBA" id="ARBA00022801"/>
    </source>
</evidence>
<keyword evidence="1 3" id="KW-0378">Hydrolase</keyword>
<gene>
    <name evidence="3" type="ORF">C4N9_03150</name>
</gene>
<dbReference type="PANTHER" id="PTHR48081:SF33">
    <property type="entry name" value="KYNURENINE FORMAMIDASE"/>
    <property type="match status" value="1"/>
</dbReference>
<dbReference type="AlphaFoldDB" id="A0A2U2CG21"/>
<name>A0A2U2CG21_9RHOB</name>